<dbReference type="EMBL" id="MU853340">
    <property type="protein sequence ID" value="KAK4113020.1"/>
    <property type="molecule type" value="Genomic_DNA"/>
</dbReference>
<dbReference type="Proteomes" id="UP001302812">
    <property type="component" value="Unassembled WGS sequence"/>
</dbReference>
<protein>
    <submittedName>
        <fullName evidence="2">Uncharacterized protein</fullName>
    </submittedName>
</protein>
<accession>A0AAN6TFQ9</accession>
<dbReference type="RefSeq" id="XP_064670590.1">
    <property type="nucleotide sequence ID" value="XM_064810394.1"/>
</dbReference>
<dbReference type="AlphaFoldDB" id="A0AAN6TFQ9"/>
<evidence type="ECO:0000256" key="1">
    <source>
        <dbReference type="SAM" id="MobiDB-lite"/>
    </source>
</evidence>
<keyword evidence="3" id="KW-1185">Reference proteome</keyword>
<sequence length="232" mass="25962">MECAFPALEILAEPELEFDSSTLVHGKHEAVLETSKTKATSTLHGVKGGEEVELATTSNRSEGTNETMETTFSGSTKCDEPNPQWPETTGMYKEAFRKPNEPGYMPLTIANVWKLMTGGDQRLSTKRDDMYGMIFSLYPLLKTANPYVADRLANHYASLFCRLEQWEPPMLGIRDETTAVAILRPFVCVCETCASPNDFGSFDEWAGHNDEAHRLHTKCWSDPENLTRDVAT</sequence>
<feature type="compositionally biased region" description="Polar residues" evidence="1">
    <location>
        <begin position="58"/>
        <end position="76"/>
    </location>
</feature>
<gene>
    <name evidence="2" type="ORF">N656DRAFT_638377</name>
</gene>
<reference evidence="2" key="2">
    <citation type="submission" date="2023-05" db="EMBL/GenBank/DDBJ databases">
        <authorList>
            <consortium name="Lawrence Berkeley National Laboratory"/>
            <person name="Steindorff A."/>
            <person name="Hensen N."/>
            <person name="Bonometti L."/>
            <person name="Westerberg I."/>
            <person name="Brannstrom I.O."/>
            <person name="Guillou S."/>
            <person name="Cros-Aarteil S."/>
            <person name="Calhoun S."/>
            <person name="Haridas S."/>
            <person name="Kuo A."/>
            <person name="Mondo S."/>
            <person name="Pangilinan J."/>
            <person name="Riley R."/>
            <person name="Labutti K."/>
            <person name="Andreopoulos B."/>
            <person name="Lipzen A."/>
            <person name="Chen C."/>
            <person name="Yanf M."/>
            <person name="Daum C."/>
            <person name="Ng V."/>
            <person name="Clum A."/>
            <person name="Ohm R."/>
            <person name="Martin F."/>
            <person name="Silar P."/>
            <person name="Natvig D."/>
            <person name="Lalanne C."/>
            <person name="Gautier V."/>
            <person name="Ament-Velasquez S.L."/>
            <person name="Kruys A."/>
            <person name="Hutchinson M.I."/>
            <person name="Powell A.J."/>
            <person name="Barry K."/>
            <person name="Miller A.N."/>
            <person name="Grigoriev I.V."/>
            <person name="Debuchy R."/>
            <person name="Gladieux P."/>
            <person name="Thoren M.H."/>
            <person name="Johannesson H."/>
        </authorList>
    </citation>
    <scope>NUCLEOTIDE SEQUENCE</scope>
    <source>
        <strain evidence="2">CBS 508.74</strain>
    </source>
</reference>
<organism evidence="2 3">
    <name type="scientific">Canariomyces notabilis</name>
    <dbReference type="NCBI Taxonomy" id="2074819"/>
    <lineage>
        <taxon>Eukaryota</taxon>
        <taxon>Fungi</taxon>
        <taxon>Dikarya</taxon>
        <taxon>Ascomycota</taxon>
        <taxon>Pezizomycotina</taxon>
        <taxon>Sordariomycetes</taxon>
        <taxon>Sordariomycetidae</taxon>
        <taxon>Sordariales</taxon>
        <taxon>Chaetomiaceae</taxon>
        <taxon>Canariomyces</taxon>
    </lineage>
</organism>
<proteinExistence type="predicted"/>
<name>A0AAN6TFQ9_9PEZI</name>
<feature type="region of interest" description="Disordered" evidence="1">
    <location>
        <begin position="58"/>
        <end position="84"/>
    </location>
</feature>
<evidence type="ECO:0000313" key="2">
    <source>
        <dbReference type="EMBL" id="KAK4113020.1"/>
    </source>
</evidence>
<evidence type="ECO:0000313" key="3">
    <source>
        <dbReference type="Proteomes" id="UP001302812"/>
    </source>
</evidence>
<dbReference type="GeneID" id="89934519"/>
<reference evidence="2" key="1">
    <citation type="journal article" date="2023" name="Mol. Phylogenet. Evol.">
        <title>Genome-scale phylogeny and comparative genomics of the fungal order Sordariales.</title>
        <authorList>
            <person name="Hensen N."/>
            <person name="Bonometti L."/>
            <person name="Westerberg I."/>
            <person name="Brannstrom I.O."/>
            <person name="Guillou S."/>
            <person name="Cros-Aarteil S."/>
            <person name="Calhoun S."/>
            <person name="Haridas S."/>
            <person name="Kuo A."/>
            <person name="Mondo S."/>
            <person name="Pangilinan J."/>
            <person name="Riley R."/>
            <person name="LaButti K."/>
            <person name="Andreopoulos B."/>
            <person name="Lipzen A."/>
            <person name="Chen C."/>
            <person name="Yan M."/>
            <person name="Daum C."/>
            <person name="Ng V."/>
            <person name="Clum A."/>
            <person name="Steindorff A."/>
            <person name="Ohm R.A."/>
            <person name="Martin F."/>
            <person name="Silar P."/>
            <person name="Natvig D.O."/>
            <person name="Lalanne C."/>
            <person name="Gautier V."/>
            <person name="Ament-Velasquez S.L."/>
            <person name="Kruys A."/>
            <person name="Hutchinson M.I."/>
            <person name="Powell A.J."/>
            <person name="Barry K."/>
            <person name="Miller A.N."/>
            <person name="Grigoriev I.V."/>
            <person name="Debuchy R."/>
            <person name="Gladieux P."/>
            <person name="Hiltunen Thoren M."/>
            <person name="Johannesson H."/>
        </authorList>
    </citation>
    <scope>NUCLEOTIDE SEQUENCE</scope>
    <source>
        <strain evidence="2">CBS 508.74</strain>
    </source>
</reference>
<comment type="caution">
    <text evidence="2">The sequence shown here is derived from an EMBL/GenBank/DDBJ whole genome shotgun (WGS) entry which is preliminary data.</text>
</comment>